<proteinExistence type="predicted"/>
<gene>
    <name evidence="1" type="ORF">J0895_09495</name>
</gene>
<dbReference type="EMBL" id="JAFLQW010000259">
    <property type="protein sequence ID" value="MBO0349336.1"/>
    <property type="molecule type" value="Genomic_DNA"/>
</dbReference>
<dbReference type="RefSeq" id="WP_207087862.1">
    <property type="nucleotide sequence ID" value="NZ_JAFLQW010000259.1"/>
</dbReference>
<comment type="caution">
    <text evidence="1">The sequence shown here is derived from an EMBL/GenBank/DDBJ whole genome shotgun (WGS) entry which is preliminary data.</text>
</comment>
<organism evidence="1 2">
    <name type="scientific">Phormidium pseudopriestleyi FRX01</name>
    <dbReference type="NCBI Taxonomy" id="1759528"/>
    <lineage>
        <taxon>Bacteria</taxon>
        <taxon>Bacillati</taxon>
        <taxon>Cyanobacteriota</taxon>
        <taxon>Cyanophyceae</taxon>
        <taxon>Oscillatoriophycideae</taxon>
        <taxon>Oscillatoriales</taxon>
        <taxon>Oscillatoriaceae</taxon>
        <taxon>Phormidium</taxon>
    </lineage>
</organism>
<evidence type="ECO:0000313" key="2">
    <source>
        <dbReference type="Proteomes" id="UP000664844"/>
    </source>
</evidence>
<name>A0ABS3FQD8_9CYAN</name>
<protein>
    <submittedName>
        <fullName evidence="1">Uncharacterized protein</fullName>
    </submittedName>
</protein>
<accession>A0ABS3FQD8</accession>
<evidence type="ECO:0000313" key="1">
    <source>
        <dbReference type="EMBL" id="MBO0349336.1"/>
    </source>
</evidence>
<keyword evidence="2" id="KW-1185">Reference proteome</keyword>
<dbReference type="Proteomes" id="UP000664844">
    <property type="component" value="Unassembled WGS sequence"/>
</dbReference>
<sequence length="46" mass="5526">MTALRSPNNGYYLIEWNSWNPSDRLERLYRIPGKGKETRFLSQTCY</sequence>
<reference evidence="1 2" key="1">
    <citation type="submission" date="2021-03" db="EMBL/GenBank/DDBJ databases">
        <title>Metabolic Capacity of the Antarctic Cyanobacterium Phormidium pseudopriestleyi that Sustains Oxygenic Photosynthesis in the Presence of Hydrogen Sulfide.</title>
        <authorList>
            <person name="Lumian J.E."/>
            <person name="Jungblut A.D."/>
            <person name="Dillon M.L."/>
            <person name="Hawes I."/>
            <person name="Doran P.T."/>
            <person name="Mackey T.J."/>
            <person name="Dick G.J."/>
            <person name="Grettenberger C.L."/>
            <person name="Sumner D.Y."/>
        </authorList>
    </citation>
    <scope>NUCLEOTIDE SEQUENCE [LARGE SCALE GENOMIC DNA]</scope>
    <source>
        <strain evidence="1 2">FRX01</strain>
    </source>
</reference>